<evidence type="ECO:0000313" key="2">
    <source>
        <dbReference type="Proteomes" id="UP000292209"/>
    </source>
</evidence>
<dbReference type="RefSeq" id="WP_165389818.1">
    <property type="nucleotide sequence ID" value="NZ_SGXG01000001.1"/>
</dbReference>
<accession>A0A4Q7P9S5</accession>
<keyword evidence="2" id="KW-1185">Reference proteome</keyword>
<sequence>MKKRVIIFLLGSFWLLLGIKSYQKLQVKSMAHTEQKANQFYTEELERKFYTP</sequence>
<dbReference type="EMBL" id="SGXG01000001">
    <property type="protein sequence ID" value="RZS96280.1"/>
    <property type="molecule type" value="Genomic_DNA"/>
</dbReference>
<gene>
    <name evidence="1" type="ORF">BC751_1847</name>
</gene>
<dbReference type="AlphaFoldDB" id="A0A4Q7P9S5"/>
<evidence type="ECO:0000313" key="1">
    <source>
        <dbReference type="EMBL" id="RZS96280.1"/>
    </source>
</evidence>
<name>A0A4Q7P9S5_9BACT</name>
<protein>
    <submittedName>
        <fullName evidence="1">Uncharacterized protein</fullName>
    </submittedName>
</protein>
<reference evidence="1 2" key="1">
    <citation type="submission" date="2019-02" db="EMBL/GenBank/DDBJ databases">
        <title>Genomic Encyclopedia of Archaeal and Bacterial Type Strains, Phase II (KMG-II): from individual species to whole genera.</title>
        <authorList>
            <person name="Goeker M."/>
        </authorList>
    </citation>
    <scope>NUCLEOTIDE SEQUENCE [LARGE SCALE GENOMIC DNA]</scope>
    <source>
        <strain evidence="1 2">DSM 21411</strain>
    </source>
</reference>
<dbReference type="Proteomes" id="UP000292209">
    <property type="component" value="Unassembled WGS sequence"/>
</dbReference>
<proteinExistence type="predicted"/>
<organism evidence="1 2">
    <name type="scientific">Cecembia calidifontis</name>
    <dbReference type="NCBI Taxonomy" id="1187080"/>
    <lineage>
        <taxon>Bacteria</taxon>
        <taxon>Pseudomonadati</taxon>
        <taxon>Bacteroidota</taxon>
        <taxon>Cytophagia</taxon>
        <taxon>Cytophagales</taxon>
        <taxon>Cyclobacteriaceae</taxon>
        <taxon>Cecembia</taxon>
    </lineage>
</organism>
<comment type="caution">
    <text evidence="1">The sequence shown here is derived from an EMBL/GenBank/DDBJ whole genome shotgun (WGS) entry which is preliminary data.</text>
</comment>